<evidence type="ECO:0000313" key="2">
    <source>
        <dbReference type="Proteomes" id="UP001550378"/>
    </source>
</evidence>
<accession>A0ABV2WFY7</accession>
<dbReference type="EMBL" id="JBEXZR010000052">
    <property type="protein sequence ID" value="MEU0712242.1"/>
    <property type="molecule type" value="Genomic_DNA"/>
</dbReference>
<keyword evidence="2" id="KW-1185">Reference proteome</keyword>
<reference evidence="1 2" key="1">
    <citation type="submission" date="2024-06" db="EMBL/GenBank/DDBJ databases">
        <title>The Natural Products Discovery Center: Release of the First 8490 Sequenced Strains for Exploring Actinobacteria Biosynthetic Diversity.</title>
        <authorList>
            <person name="Kalkreuter E."/>
            <person name="Kautsar S.A."/>
            <person name="Yang D."/>
            <person name="Bader C.D."/>
            <person name="Teijaro C.N."/>
            <person name="Fluegel L."/>
            <person name="Davis C.M."/>
            <person name="Simpson J.R."/>
            <person name="Lauterbach L."/>
            <person name="Steele A.D."/>
            <person name="Gui C."/>
            <person name="Meng S."/>
            <person name="Li G."/>
            <person name="Viehrig K."/>
            <person name="Ye F."/>
            <person name="Su P."/>
            <person name="Kiefer A.F."/>
            <person name="Nichols A."/>
            <person name="Cepeda A.J."/>
            <person name="Yan W."/>
            <person name="Fan B."/>
            <person name="Jiang Y."/>
            <person name="Adhikari A."/>
            <person name="Zheng C.-J."/>
            <person name="Schuster L."/>
            <person name="Cowan T.M."/>
            <person name="Smanski M.J."/>
            <person name="Chevrette M.G."/>
            <person name="De Carvalho L.P.S."/>
            <person name="Shen B."/>
        </authorList>
    </citation>
    <scope>NUCLEOTIDE SEQUENCE [LARGE SCALE GENOMIC DNA]</scope>
    <source>
        <strain evidence="1 2">NPDC006337</strain>
    </source>
</reference>
<organism evidence="1 2">
    <name type="scientific">Streptomyces lavendulocolor</name>
    <dbReference type="NCBI Taxonomy" id="67316"/>
    <lineage>
        <taxon>Bacteria</taxon>
        <taxon>Bacillati</taxon>
        <taxon>Actinomycetota</taxon>
        <taxon>Actinomycetes</taxon>
        <taxon>Kitasatosporales</taxon>
        <taxon>Streptomycetaceae</taxon>
        <taxon>Streptomyces</taxon>
    </lineage>
</organism>
<gene>
    <name evidence="1" type="ORF">ABZ508_33330</name>
</gene>
<name>A0ABV2WFY7_9ACTN</name>
<protein>
    <recommendedName>
        <fullName evidence="3">Tail terminator</fullName>
    </recommendedName>
</protein>
<sequence length="140" mass="15425">MSSPLPVVQFPDAEQVATTYLRDKLPVGTVVGTEWPDDLESRLEAGIVAVTRGGGAVDLPFVTEDVTLDIDLLGQSKKQAHTLAQQVRGWLYAASREPTPGALIYRVRDVSLVWLPYQPSAETDPIPRYVLVMELRIRPA</sequence>
<evidence type="ECO:0000313" key="1">
    <source>
        <dbReference type="EMBL" id="MEU0712242.1"/>
    </source>
</evidence>
<dbReference type="RefSeq" id="WP_359659075.1">
    <property type="nucleotide sequence ID" value="NZ_JBEXZP010000471.1"/>
</dbReference>
<proteinExistence type="predicted"/>
<dbReference type="Proteomes" id="UP001550378">
    <property type="component" value="Unassembled WGS sequence"/>
</dbReference>
<evidence type="ECO:0008006" key="3">
    <source>
        <dbReference type="Google" id="ProtNLM"/>
    </source>
</evidence>
<comment type="caution">
    <text evidence="1">The sequence shown here is derived from an EMBL/GenBank/DDBJ whole genome shotgun (WGS) entry which is preliminary data.</text>
</comment>